<dbReference type="eggNOG" id="ENOG502R1DS">
    <property type="taxonomic scope" value="Eukaryota"/>
</dbReference>
<reference evidence="2" key="1">
    <citation type="journal article" date="2012" name="Science">
        <title>The Paleozoic origin of enzymatic lignin decomposition reconstructed from 31 fungal genomes.</title>
        <authorList>
            <person name="Floudas D."/>
            <person name="Binder M."/>
            <person name="Riley R."/>
            <person name="Barry K."/>
            <person name="Blanchette R.A."/>
            <person name="Henrissat B."/>
            <person name="Martinez A.T."/>
            <person name="Otillar R."/>
            <person name="Spatafora J.W."/>
            <person name="Yadav J.S."/>
            <person name="Aerts A."/>
            <person name="Benoit I."/>
            <person name="Boyd A."/>
            <person name="Carlson A."/>
            <person name="Copeland A."/>
            <person name="Coutinho P.M."/>
            <person name="de Vries R.P."/>
            <person name="Ferreira P."/>
            <person name="Findley K."/>
            <person name="Foster B."/>
            <person name="Gaskell J."/>
            <person name="Glotzer D."/>
            <person name="Gorecki P."/>
            <person name="Heitman J."/>
            <person name="Hesse C."/>
            <person name="Hori C."/>
            <person name="Igarashi K."/>
            <person name="Jurgens J.A."/>
            <person name="Kallen N."/>
            <person name="Kersten P."/>
            <person name="Kohler A."/>
            <person name="Kuees U."/>
            <person name="Kumar T.K.A."/>
            <person name="Kuo A."/>
            <person name="LaButti K."/>
            <person name="Larrondo L.F."/>
            <person name="Lindquist E."/>
            <person name="Ling A."/>
            <person name="Lombard V."/>
            <person name="Lucas S."/>
            <person name="Lundell T."/>
            <person name="Martin R."/>
            <person name="McLaughlin D.J."/>
            <person name="Morgenstern I."/>
            <person name="Morin E."/>
            <person name="Murat C."/>
            <person name="Nagy L.G."/>
            <person name="Nolan M."/>
            <person name="Ohm R.A."/>
            <person name="Patyshakuliyeva A."/>
            <person name="Rokas A."/>
            <person name="Ruiz-Duenas F.J."/>
            <person name="Sabat G."/>
            <person name="Salamov A."/>
            <person name="Samejima M."/>
            <person name="Schmutz J."/>
            <person name="Slot J.C."/>
            <person name="St John F."/>
            <person name="Stenlid J."/>
            <person name="Sun H."/>
            <person name="Sun S."/>
            <person name="Syed K."/>
            <person name="Tsang A."/>
            <person name="Wiebenga A."/>
            <person name="Young D."/>
            <person name="Pisabarro A."/>
            <person name="Eastwood D.C."/>
            <person name="Martin F."/>
            <person name="Cullen D."/>
            <person name="Grigoriev I.V."/>
            <person name="Hibbett D.S."/>
        </authorList>
    </citation>
    <scope>NUCLEOTIDE SEQUENCE [LARGE SCALE GENOMIC DNA]</scope>
    <source>
        <strain evidence="2">TFB10046</strain>
    </source>
</reference>
<dbReference type="Proteomes" id="UP000006514">
    <property type="component" value="Unassembled WGS sequence"/>
</dbReference>
<protein>
    <submittedName>
        <fullName evidence="1">Uncharacterized protein</fullName>
    </submittedName>
</protein>
<name>J0DD66_AURST</name>
<evidence type="ECO:0000313" key="2">
    <source>
        <dbReference type="Proteomes" id="UP000006514"/>
    </source>
</evidence>
<dbReference type="OrthoDB" id="3356389at2759"/>
<organism evidence="1 2">
    <name type="scientific">Auricularia subglabra (strain TFB-10046 / SS5)</name>
    <name type="common">White-rot fungus</name>
    <name type="synonym">Auricularia delicata (strain TFB10046)</name>
    <dbReference type="NCBI Taxonomy" id="717982"/>
    <lineage>
        <taxon>Eukaryota</taxon>
        <taxon>Fungi</taxon>
        <taxon>Dikarya</taxon>
        <taxon>Basidiomycota</taxon>
        <taxon>Agaricomycotina</taxon>
        <taxon>Agaricomycetes</taxon>
        <taxon>Auriculariales</taxon>
        <taxon>Auriculariaceae</taxon>
        <taxon>Auricularia</taxon>
    </lineage>
</organism>
<gene>
    <name evidence="1" type="ORF">AURDEDRAFT_169480</name>
</gene>
<dbReference type="AlphaFoldDB" id="J0DD66"/>
<sequence length="619" mass="68085">MTACEEEAARFARELQASDNVEDVLKRIKASIAWTPALAESTAGNALSFAISFAPPSTAQKEAQAAYHDQLRAAEVKETMENWWSYPPLTVDLDDVLELTFVDLTPGNERWGPERVLCTEREPFAHAAQRFRVQANKKHRHPWLPSMHYSAILGEGDSKRATFDSLAARTVADVLGEQSAGRIVEYVRDDDSRAHRDERVKSPARLFAPWDRARILPAWCTTPDSWIDPVPPPGFGASQVQGSQFYVAVPTLHVPGIGIVPSATKPQCIVRTLYWPVRQSGDAIDAFPLDREQDYVPPSKRLIPSALTAEDAQALLGRFIQSSIEPLREDGPPSNKKRKTAPRVNKYASQSVAVAWGLTLDDEGRPDWLHCVIPLQNWLQDCAYDLKGLRRSLGIPNVARKECAWIGAVVLPADKRALESSGGKELEPQGPTPVIGETFVQWTLKTERWIKLLNATGIDKLVEVGQDETFVAGDIELAKADTDEWEASITGAKPGLWRMFVAESGTVYCAWVREGTLDYDALPQFNGGVEPEEDGEWEEVATFSIDSGTAALFSKSALDLLIGAGDKQERMEILASVGMDDLGEYVPGGVVVLRDDGGYAVEGIKDATGKLIKLRIRSG</sequence>
<evidence type="ECO:0000313" key="1">
    <source>
        <dbReference type="EMBL" id="EJD41324.1"/>
    </source>
</evidence>
<keyword evidence="2" id="KW-1185">Reference proteome</keyword>
<accession>J0DD66</accession>
<proteinExistence type="predicted"/>
<dbReference type="EMBL" id="JH687793">
    <property type="protein sequence ID" value="EJD41324.1"/>
    <property type="molecule type" value="Genomic_DNA"/>
</dbReference>
<dbReference type="OMA" id="FECARDE"/>
<dbReference type="InParanoid" id="J0DD66"/>
<dbReference type="KEGG" id="adl:AURDEDRAFT_169480"/>